<accession>A0ABU3RAG7</accession>
<keyword evidence="2" id="KW-0472">Membrane</keyword>
<feature type="domain" description="Deacetylase PdaC" evidence="4">
    <location>
        <begin position="87"/>
        <end position="161"/>
    </location>
</feature>
<evidence type="ECO:0000259" key="4">
    <source>
        <dbReference type="Pfam" id="PF13739"/>
    </source>
</evidence>
<dbReference type="InterPro" id="IPR025303">
    <property type="entry name" value="PdaC"/>
</dbReference>
<protein>
    <submittedName>
        <fullName evidence="5">DUF3298 domain-containing protein</fullName>
    </submittedName>
</protein>
<dbReference type="InterPro" id="IPR021729">
    <property type="entry name" value="DUF3298"/>
</dbReference>
<reference evidence="5 6" key="1">
    <citation type="submission" date="2023-10" db="EMBL/GenBank/DDBJ databases">
        <title>Paenibacillus strain PFR10 Genome sequencing and assembly.</title>
        <authorList>
            <person name="Kim I."/>
        </authorList>
    </citation>
    <scope>NUCLEOTIDE SEQUENCE [LARGE SCALE GENOMIC DNA]</scope>
    <source>
        <strain evidence="5 6">PFR10</strain>
    </source>
</reference>
<feature type="coiled-coil region" evidence="1">
    <location>
        <begin position="106"/>
        <end position="137"/>
    </location>
</feature>
<feature type="domain" description="DUF3298" evidence="3">
    <location>
        <begin position="194"/>
        <end position="279"/>
    </location>
</feature>
<dbReference type="RefSeq" id="WP_315950975.1">
    <property type="nucleotide sequence ID" value="NZ_JAWCUD010000002.1"/>
</dbReference>
<proteinExistence type="predicted"/>
<keyword evidence="6" id="KW-1185">Reference proteome</keyword>
<dbReference type="Pfam" id="PF11738">
    <property type="entry name" value="DUF3298"/>
    <property type="match status" value="1"/>
</dbReference>
<evidence type="ECO:0000256" key="2">
    <source>
        <dbReference type="SAM" id="Phobius"/>
    </source>
</evidence>
<keyword evidence="2" id="KW-0812">Transmembrane</keyword>
<dbReference type="Gene3D" id="3.30.565.40">
    <property type="entry name" value="Fervidobacterium nodosum Rt17-B1 like"/>
    <property type="match status" value="1"/>
</dbReference>
<evidence type="ECO:0000259" key="3">
    <source>
        <dbReference type="Pfam" id="PF11738"/>
    </source>
</evidence>
<organism evidence="5 6">
    <name type="scientific">Paenibacillus violae</name>
    <dbReference type="NCBI Taxonomy" id="3077234"/>
    <lineage>
        <taxon>Bacteria</taxon>
        <taxon>Bacillati</taxon>
        <taxon>Bacillota</taxon>
        <taxon>Bacilli</taxon>
        <taxon>Bacillales</taxon>
        <taxon>Paenibacillaceae</taxon>
        <taxon>Paenibacillus</taxon>
    </lineage>
</organism>
<dbReference type="Pfam" id="PF13739">
    <property type="entry name" value="PdaC"/>
    <property type="match status" value="1"/>
</dbReference>
<evidence type="ECO:0000313" key="6">
    <source>
        <dbReference type="Proteomes" id="UP001260980"/>
    </source>
</evidence>
<evidence type="ECO:0000313" key="5">
    <source>
        <dbReference type="EMBL" id="MDU0201255.1"/>
    </source>
</evidence>
<gene>
    <name evidence="5" type="ORF">RQP52_09150</name>
</gene>
<name>A0ABU3RAG7_9BACL</name>
<sequence>MDRKLEEMKQQYMDVPIPKELDFIVTKAIQRHTKKKRSLKWLTAAAAAAIIFVAGINTSPAFAHALSEVPLVGNLIKVLTFREYMFKDQTYEAKLEVPVITDMKNKELQESLNQKYQEEAKKQYQEFMTEMDSMKAAGSGGHLGVNSGYVVKTDNDRILSVGRYVVNMVGSSSTTFQYDTIDKKKEILITLPSLFMDERYIEVISENIKSQMNEQMKVDQGKVYWVEGSPAPVQMSEVFKSIKKDQNFYINSDGQLVISFQKYEVAPGYMGVPEFVIPTRVLSDLLVSKDEYLR</sequence>
<dbReference type="InterPro" id="IPR037126">
    <property type="entry name" value="PdaC/RsiV-like_sf"/>
</dbReference>
<comment type="caution">
    <text evidence="5">The sequence shown here is derived from an EMBL/GenBank/DDBJ whole genome shotgun (WGS) entry which is preliminary data.</text>
</comment>
<keyword evidence="1" id="KW-0175">Coiled coil</keyword>
<keyword evidence="2" id="KW-1133">Transmembrane helix</keyword>
<feature type="transmembrane region" description="Helical" evidence="2">
    <location>
        <begin position="41"/>
        <end position="62"/>
    </location>
</feature>
<dbReference type="Gene3D" id="3.90.640.20">
    <property type="entry name" value="Heat-shock cognate protein, ATPase"/>
    <property type="match status" value="1"/>
</dbReference>
<dbReference type="EMBL" id="JAWCUD010000002">
    <property type="protein sequence ID" value="MDU0201255.1"/>
    <property type="molecule type" value="Genomic_DNA"/>
</dbReference>
<dbReference type="Proteomes" id="UP001260980">
    <property type="component" value="Unassembled WGS sequence"/>
</dbReference>
<evidence type="ECO:0000256" key="1">
    <source>
        <dbReference type="SAM" id="Coils"/>
    </source>
</evidence>